<reference evidence="8" key="1">
    <citation type="journal article" date="2019" name="Int. J. Syst. Evol. Microbiol.">
        <title>The Global Catalogue of Microorganisms (GCM) 10K type strain sequencing project: providing services to taxonomists for standard genome sequencing and annotation.</title>
        <authorList>
            <consortium name="The Broad Institute Genomics Platform"/>
            <consortium name="The Broad Institute Genome Sequencing Center for Infectious Disease"/>
            <person name="Wu L."/>
            <person name="Ma J."/>
        </authorList>
    </citation>
    <scope>NUCLEOTIDE SEQUENCE [LARGE SCALE GENOMIC DNA]</scope>
    <source>
        <strain evidence="8">CCUG 59129</strain>
    </source>
</reference>
<name>A0ABW3HRS6_9BACL</name>
<protein>
    <recommendedName>
        <fullName evidence="3">beta-N-acetylhexosaminidase</fullName>
        <ecNumber evidence="3">3.2.1.52</ecNumber>
    </recommendedName>
</protein>
<proteinExistence type="inferred from homology"/>
<gene>
    <name evidence="7" type="ORF">ACFQ2I_12670</name>
</gene>
<dbReference type="InterPro" id="IPR019800">
    <property type="entry name" value="Glyco_hydro_3_AS"/>
</dbReference>
<dbReference type="Proteomes" id="UP001596989">
    <property type="component" value="Unassembled WGS sequence"/>
</dbReference>
<evidence type="ECO:0000313" key="7">
    <source>
        <dbReference type="EMBL" id="MFD0960241.1"/>
    </source>
</evidence>
<dbReference type="EMBL" id="JBHTJZ010000017">
    <property type="protein sequence ID" value="MFD0960241.1"/>
    <property type="molecule type" value="Genomic_DNA"/>
</dbReference>
<dbReference type="InterPro" id="IPR036962">
    <property type="entry name" value="Glyco_hydro_3_N_sf"/>
</dbReference>
<dbReference type="PROSITE" id="PS00775">
    <property type="entry name" value="GLYCOSYL_HYDROL_F3"/>
    <property type="match status" value="1"/>
</dbReference>
<keyword evidence="4 7" id="KW-0378">Hydrolase</keyword>
<comment type="catalytic activity">
    <reaction evidence="1">
        <text>Hydrolysis of terminal non-reducing N-acetyl-D-hexosamine residues in N-acetyl-beta-D-hexosaminides.</text>
        <dbReference type="EC" id="3.2.1.52"/>
    </reaction>
</comment>
<evidence type="ECO:0000256" key="3">
    <source>
        <dbReference type="ARBA" id="ARBA00012663"/>
    </source>
</evidence>
<dbReference type="PANTHER" id="PTHR30480:SF13">
    <property type="entry name" value="BETA-HEXOSAMINIDASE"/>
    <property type="match status" value="1"/>
</dbReference>
<dbReference type="PANTHER" id="PTHR30480">
    <property type="entry name" value="BETA-HEXOSAMINIDASE-RELATED"/>
    <property type="match status" value="1"/>
</dbReference>
<dbReference type="GO" id="GO:0016798">
    <property type="term" value="F:hydrolase activity, acting on glycosyl bonds"/>
    <property type="evidence" value="ECO:0007669"/>
    <property type="project" value="UniProtKB-KW"/>
</dbReference>
<evidence type="ECO:0000313" key="8">
    <source>
        <dbReference type="Proteomes" id="UP001596989"/>
    </source>
</evidence>
<feature type="domain" description="Glycoside hydrolase family 3 N-terminal" evidence="6">
    <location>
        <begin position="8"/>
        <end position="331"/>
    </location>
</feature>
<comment type="caution">
    <text evidence="7">The sequence shown here is derived from an EMBL/GenBank/DDBJ whole genome shotgun (WGS) entry which is preliminary data.</text>
</comment>
<dbReference type="EC" id="3.2.1.52" evidence="3"/>
<dbReference type="Gene3D" id="3.20.20.300">
    <property type="entry name" value="Glycoside hydrolase, family 3, N-terminal domain"/>
    <property type="match status" value="1"/>
</dbReference>
<dbReference type="InterPro" id="IPR050226">
    <property type="entry name" value="NagZ_Beta-hexosaminidase"/>
</dbReference>
<accession>A0ABW3HRS6</accession>
<dbReference type="PRINTS" id="PR00133">
    <property type="entry name" value="GLHYDRLASE3"/>
</dbReference>
<evidence type="ECO:0000256" key="4">
    <source>
        <dbReference type="ARBA" id="ARBA00022801"/>
    </source>
</evidence>
<dbReference type="InterPro" id="IPR017853">
    <property type="entry name" value="GH"/>
</dbReference>
<evidence type="ECO:0000256" key="2">
    <source>
        <dbReference type="ARBA" id="ARBA00005336"/>
    </source>
</evidence>
<evidence type="ECO:0000256" key="1">
    <source>
        <dbReference type="ARBA" id="ARBA00001231"/>
    </source>
</evidence>
<sequence length="501" mass="54614">MNLAELDLRTKVGQLFAFSAFHPTLDEETRRMVVELKAGGIFLPTGSLQVPEQVHRLTTLLQSAALAEGSGIPLFISADFVAGAGCKLRSGAVHFPKNRAIGAGEDEQLAYESGRITAKESLAMGVNFNYSPVVDINNNPLNPVIGMHSFGEDRELVSRMGSAIIRGYQEHGMIATAKHFPGHGDTSVDSHEDLPVLPFDLERLEAFELYPFRQAIEAGVDAVMVGHIAVPSLDSTMKPASLSHELVTKLLRQKMKFEGLIVTDGLSMKGVMNQYSMEEACVLSLQAGTDILLATTSCYEDSASVLEAVIKAVESGRLNEARINESVSRIWAMKKKYGLLPDNFTTIPYAPGSFNQPSSVTVAAELAGKAITPVNGLNKRAFKDIDVNKWMIVHDGGVAQFAQEIRNGRAIRQQQAESYEEVLCILKELPTDVCVLIALSHNKRMSTAFTGQLHTQLARFADAIWIHFGSAYDMEGVSCRGLLAYDRAPSLQLAAAQYLLE</sequence>
<dbReference type="RefSeq" id="WP_377564654.1">
    <property type="nucleotide sequence ID" value="NZ_JBHTJZ010000017.1"/>
</dbReference>
<keyword evidence="8" id="KW-1185">Reference proteome</keyword>
<organism evidence="7 8">
    <name type="scientific">Paenibacillus chungangensis</name>
    <dbReference type="NCBI Taxonomy" id="696535"/>
    <lineage>
        <taxon>Bacteria</taxon>
        <taxon>Bacillati</taxon>
        <taxon>Bacillota</taxon>
        <taxon>Bacilli</taxon>
        <taxon>Bacillales</taxon>
        <taxon>Paenibacillaceae</taxon>
        <taxon>Paenibacillus</taxon>
    </lineage>
</organism>
<dbReference type="Pfam" id="PF00933">
    <property type="entry name" value="Glyco_hydro_3"/>
    <property type="match status" value="1"/>
</dbReference>
<keyword evidence="5 7" id="KW-0326">Glycosidase</keyword>
<comment type="similarity">
    <text evidence="2">Belongs to the glycosyl hydrolase 3 family.</text>
</comment>
<dbReference type="InterPro" id="IPR001764">
    <property type="entry name" value="Glyco_hydro_3_N"/>
</dbReference>
<evidence type="ECO:0000256" key="5">
    <source>
        <dbReference type="ARBA" id="ARBA00023295"/>
    </source>
</evidence>
<dbReference type="SUPFAM" id="SSF51445">
    <property type="entry name" value="(Trans)glycosidases"/>
    <property type="match status" value="1"/>
</dbReference>
<evidence type="ECO:0000259" key="6">
    <source>
        <dbReference type="Pfam" id="PF00933"/>
    </source>
</evidence>